<accession>L8GQA1</accession>
<dbReference type="AlphaFoldDB" id="L8GQA1"/>
<dbReference type="VEuPathDB" id="AmoebaDB:ACA1_129680"/>
<feature type="non-terminal residue" evidence="1">
    <location>
        <position position="534"/>
    </location>
</feature>
<evidence type="ECO:0000313" key="1">
    <source>
        <dbReference type="EMBL" id="ELR14833.1"/>
    </source>
</evidence>
<sequence length="534" mass="58323">PSSSAGPVAGSALSALRFDYTFPNAPGSWVKFDSLSRVVKGNMTFEAWIALPLPGDGQFKPILSRYPDPDVIGLPDAAFGITHINRFAEFVFQVRPDGSLNIFMGGSSAPNGRTFIYGVNINGGVKLQPYRWHHVAFTIEHRPNATNPRAIRLFLDGVLTNGNGWSSSPQFYSRQHLEDTRPLELGRFQNPAIQLFNGWMDEIKFWDVTRSEEDIYNNRFTIYPGNTPNLQAYYRANEGSGFSLAPMPYAPQDANPHVGELNRGTFWDVSGVQSLTQVVEIDQSVITLVELFGSDTTYRPITYIIDTLPARGKLFYAKNQNTRGKEITSAGAALASWYVFYQSTGPIGDAQDQFKFYVKNDANLTSNATVVKVLLSPTVGCDGNLGSGLVTDSCEVCGGNNTCVGCDGVPGSGKVVDACGVCDGQNRTCFCLDGEGSYRGFDQMELDKVLLLYKIEQSISSLEHVDAKLGELYTSLVAADPDQLDLGSQIADLRSWSSDCFDGFCTNLEGLFERLDIDASTPVVRPVCGFSSSS</sequence>
<dbReference type="InterPro" id="IPR013320">
    <property type="entry name" value="ConA-like_dom_sf"/>
</dbReference>
<organism evidence="1 2">
    <name type="scientific">Acanthamoeba castellanii (strain ATCC 30010 / Neff)</name>
    <dbReference type="NCBI Taxonomy" id="1257118"/>
    <lineage>
        <taxon>Eukaryota</taxon>
        <taxon>Amoebozoa</taxon>
        <taxon>Discosea</taxon>
        <taxon>Longamoebia</taxon>
        <taxon>Centramoebida</taxon>
        <taxon>Acanthamoebidae</taxon>
        <taxon>Acanthamoeba</taxon>
    </lineage>
</organism>
<protein>
    <recommendedName>
        <fullName evidence="3">LamG-like jellyroll fold domain-containing protein</fullName>
    </recommendedName>
</protein>
<name>L8GQA1_ACACF</name>
<evidence type="ECO:0000313" key="2">
    <source>
        <dbReference type="Proteomes" id="UP000011083"/>
    </source>
</evidence>
<reference evidence="1 2" key="1">
    <citation type="journal article" date="2013" name="Genome Biol.">
        <title>Genome of Acanthamoeba castellanii highlights extensive lateral gene transfer and early evolution of tyrosine kinase signaling.</title>
        <authorList>
            <person name="Clarke M."/>
            <person name="Lohan A.J."/>
            <person name="Liu B."/>
            <person name="Lagkouvardos I."/>
            <person name="Roy S."/>
            <person name="Zafar N."/>
            <person name="Bertelli C."/>
            <person name="Schilde C."/>
            <person name="Kianianmomeni A."/>
            <person name="Burglin T.R."/>
            <person name="Frech C."/>
            <person name="Turcotte B."/>
            <person name="Kopec K.O."/>
            <person name="Synnott J.M."/>
            <person name="Choo C."/>
            <person name="Paponov I."/>
            <person name="Finkler A."/>
            <person name="Soon Heng Tan C."/>
            <person name="Hutchins A.P."/>
            <person name="Weinmeier T."/>
            <person name="Rattei T."/>
            <person name="Chu J.S."/>
            <person name="Gimenez G."/>
            <person name="Irimia M."/>
            <person name="Rigden D.J."/>
            <person name="Fitzpatrick D.A."/>
            <person name="Lorenzo-Morales J."/>
            <person name="Bateman A."/>
            <person name="Chiu C.H."/>
            <person name="Tang P."/>
            <person name="Hegemann P."/>
            <person name="Fromm H."/>
            <person name="Raoult D."/>
            <person name="Greub G."/>
            <person name="Miranda-Saavedra D."/>
            <person name="Chen N."/>
            <person name="Nash P."/>
            <person name="Ginger M.L."/>
            <person name="Horn M."/>
            <person name="Schaap P."/>
            <person name="Caler L."/>
            <person name="Loftus B."/>
        </authorList>
    </citation>
    <scope>NUCLEOTIDE SEQUENCE [LARGE SCALE GENOMIC DNA]</scope>
    <source>
        <strain evidence="1 2">Neff</strain>
    </source>
</reference>
<dbReference type="RefSeq" id="XP_004336846.1">
    <property type="nucleotide sequence ID" value="XM_004336798.1"/>
</dbReference>
<dbReference type="OrthoDB" id="20724at2759"/>
<dbReference type="EMBL" id="KB008043">
    <property type="protein sequence ID" value="ELR14833.1"/>
    <property type="molecule type" value="Genomic_DNA"/>
</dbReference>
<keyword evidence="2" id="KW-1185">Reference proteome</keyword>
<dbReference type="Pfam" id="PF13385">
    <property type="entry name" value="Laminin_G_3"/>
    <property type="match status" value="1"/>
</dbReference>
<dbReference type="Gene3D" id="2.60.120.200">
    <property type="match status" value="1"/>
</dbReference>
<dbReference type="SUPFAM" id="SSF49899">
    <property type="entry name" value="Concanavalin A-like lectins/glucanases"/>
    <property type="match status" value="1"/>
</dbReference>
<evidence type="ECO:0008006" key="3">
    <source>
        <dbReference type="Google" id="ProtNLM"/>
    </source>
</evidence>
<dbReference type="GeneID" id="14915432"/>
<dbReference type="Proteomes" id="UP000011083">
    <property type="component" value="Unassembled WGS sequence"/>
</dbReference>
<dbReference type="KEGG" id="acan:ACA1_129680"/>
<gene>
    <name evidence="1" type="ORF">ACA1_129680</name>
</gene>
<proteinExistence type="predicted"/>